<dbReference type="InterPro" id="IPR006037">
    <property type="entry name" value="RCK_C"/>
</dbReference>
<proteinExistence type="predicted"/>
<sequence length="54" mass="5865">MPKEAFIILIGRNGRCFVPDGNTVLEAGDVLWVSADHESSARLRDILKGAGPDR</sequence>
<keyword evidence="3" id="KW-1185">Reference proteome</keyword>
<dbReference type="STRING" id="1715989.NITINOP_0699"/>
<name>A0A0S4KR85_9BACT</name>
<dbReference type="RefSeq" id="WP_197549193.1">
    <property type="nucleotide sequence ID" value="NZ_LN885086.1"/>
</dbReference>
<accession>A0A0S4KR85</accession>
<dbReference type="Gene3D" id="3.30.70.1450">
    <property type="entry name" value="Regulator of K+ conductance, C-terminal domain"/>
    <property type="match status" value="1"/>
</dbReference>
<dbReference type="SUPFAM" id="SSF116726">
    <property type="entry name" value="TrkA C-terminal domain-like"/>
    <property type="match status" value="1"/>
</dbReference>
<organism evidence="2 3">
    <name type="scientific">Candidatus Nitrospira inopinata</name>
    <dbReference type="NCBI Taxonomy" id="1715989"/>
    <lineage>
        <taxon>Bacteria</taxon>
        <taxon>Pseudomonadati</taxon>
        <taxon>Nitrospirota</taxon>
        <taxon>Nitrospiria</taxon>
        <taxon>Nitrospirales</taxon>
        <taxon>Nitrospiraceae</taxon>
        <taxon>Nitrospira</taxon>
    </lineage>
</organism>
<reference evidence="3" key="1">
    <citation type="submission" date="2015-09" db="EMBL/GenBank/DDBJ databases">
        <authorList>
            <person name="Daims H."/>
        </authorList>
    </citation>
    <scope>NUCLEOTIDE SEQUENCE [LARGE SCALE GENOMIC DNA]</scope>
</reference>
<dbReference type="InterPro" id="IPR036721">
    <property type="entry name" value="RCK_C_sf"/>
</dbReference>
<gene>
    <name evidence="2" type="ORF">NITINOP_0699</name>
</gene>
<dbReference type="Pfam" id="PF02080">
    <property type="entry name" value="TrkA_C"/>
    <property type="match status" value="1"/>
</dbReference>
<dbReference type="PROSITE" id="PS51202">
    <property type="entry name" value="RCK_C"/>
    <property type="match status" value="1"/>
</dbReference>
<dbReference type="EMBL" id="LN885086">
    <property type="protein sequence ID" value="CUQ65674.1"/>
    <property type="molecule type" value="Genomic_DNA"/>
</dbReference>
<dbReference type="KEGG" id="nio:NITINOP_0699"/>
<protein>
    <recommendedName>
        <fullName evidence="1">RCK C-terminal domain-containing protein</fullName>
    </recommendedName>
</protein>
<dbReference type="GO" id="GO:0006813">
    <property type="term" value="P:potassium ion transport"/>
    <property type="evidence" value="ECO:0007669"/>
    <property type="project" value="InterPro"/>
</dbReference>
<dbReference type="GO" id="GO:0008324">
    <property type="term" value="F:monoatomic cation transmembrane transporter activity"/>
    <property type="evidence" value="ECO:0007669"/>
    <property type="project" value="InterPro"/>
</dbReference>
<evidence type="ECO:0000259" key="1">
    <source>
        <dbReference type="PROSITE" id="PS51202"/>
    </source>
</evidence>
<feature type="domain" description="RCK C-terminal" evidence="1">
    <location>
        <begin position="1"/>
        <end position="49"/>
    </location>
</feature>
<evidence type="ECO:0000313" key="3">
    <source>
        <dbReference type="Proteomes" id="UP000066284"/>
    </source>
</evidence>
<dbReference type="AlphaFoldDB" id="A0A0S4KR85"/>
<dbReference type="Proteomes" id="UP000066284">
    <property type="component" value="Chromosome 1"/>
</dbReference>
<evidence type="ECO:0000313" key="2">
    <source>
        <dbReference type="EMBL" id="CUQ65674.1"/>
    </source>
</evidence>